<keyword evidence="3" id="KW-0418">Kinase</keyword>
<evidence type="ECO:0000313" key="3">
    <source>
        <dbReference type="EMBL" id="PNG20754.1"/>
    </source>
</evidence>
<keyword evidence="2" id="KW-1133">Transmembrane helix</keyword>
<keyword evidence="3" id="KW-0723">Serine/threonine-protein kinase</keyword>
<keyword evidence="4" id="KW-1185">Reference proteome</keyword>
<feature type="transmembrane region" description="Helical" evidence="2">
    <location>
        <begin position="26"/>
        <end position="45"/>
    </location>
</feature>
<sequence>ARAPRPAGAPRPGSARNRAATRRRRLAVGAGAVVLAAAIGVGTWLSTSGDDSSAPPQDTRNSAPQSP</sequence>
<comment type="caution">
    <text evidence="3">The sequence shown here is derived from an EMBL/GenBank/DDBJ whole genome shotgun (WGS) entry which is preliminary data.</text>
</comment>
<name>A0A2N8TNZ8_9ACTN</name>
<organism evidence="3 4">
    <name type="scientific">Streptomyces cahuitamycinicus</name>
    <dbReference type="NCBI Taxonomy" id="2070367"/>
    <lineage>
        <taxon>Bacteria</taxon>
        <taxon>Bacillati</taxon>
        <taxon>Actinomycetota</taxon>
        <taxon>Actinomycetes</taxon>
        <taxon>Kitasatosporales</taxon>
        <taxon>Streptomycetaceae</taxon>
        <taxon>Streptomyces</taxon>
    </lineage>
</organism>
<dbReference type="GO" id="GO:0004674">
    <property type="term" value="F:protein serine/threonine kinase activity"/>
    <property type="evidence" value="ECO:0007669"/>
    <property type="project" value="UniProtKB-KW"/>
</dbReference>
<reference evidence="3 4" key="1">
    <citation type="submission" date="2018-01" db="EMBL/GenBank/DDBJ databases">
        <title>Draft genome sequence of Streptomyces sp. 13K301.</title>
        <authorList>
            <person name="Sahin N."/>
            <person name="Saygin H."/>
            <person name="Ay H."/>
        </authorList>
    </citation>
    <scope>NUCLEOTIDE SEQUENCE [LARGE SCALE GENOMIC DNA]</scope>
    <source>
        <strain evidence="3 4">13K301</strain>
    </source>
</reference>
<proteinExistence type="predicted"/>
<feature type="region of interest" description="Disordered" evidence="1">
    <location>
        <begin position="1"/>
        <end position="22"/>
    </location>
</feature>
<keyword evidence="2" id="KW-0472">Membrane</keyword>
<evidence type="ECO:0000313" key="4">
    <source>
        <dbReference type="Proteomes" id="UP000235943"/>
    </source>
</evidence>
<gene>
    <name evidence="3" type="ORF">C1J00_18610</name>
</gene>
<dbReference type="AlphaFoldDB" id="A0A2N8TNZ8"/>
<keyword evidence="2" id="KW-0812">Transmembrane</keyword>
<feature type="compositionally biased region" description="Low complexity" evidence="1">
    <location>
        <begin position="1"/>
        <end position="18"/>
    </location>
</feature>
<evidence type="ECO:0000256" key="1">
    <source>
        <dbReference type="SAM" id="MobiDB-lite"/>
    </source>
</evidence>
<protein>
    <submittedName>
        <fullName evidence="3">Serine/threonine protein kinase</fullName>
    </submittedName>
</protein>
<accession>A0A2N8TNZ8</accession>
<keyword evidence="3" id="KW-0808">Transferase</keyword>
<feature type="non-terminal residue" evidence="3">
    <location>
        <position position="1"/>
    </location>
</feature>
<evidence type="ECO:0000256" key="2">
    <source>
        <dbReference type="SAM" id="Phobius"/>
    </source>
</evidence>
<feature type="region of interest" description="Disordered" evidence="1">
    <location>
        <begin position="44"/>
        <end position="67"/>
    </location>
</feature>
<dbReference type="EMBL" id="POUC01000125">
    <property type="protein sequence ID" value="PNG20754.1"/>
    <property type="molecule type" value="Genomic_DNA"/>
</dbReference>
<dbReference type="Proteomes" id="UP000235943">
    <property type="component" value="Unassembled WGS sequence"/>
</dbReference>